<keyword evidence="6 10" id="KW-0479">Metal-binding</keyword>
<dbReference type="AlphaFoldDB" id="A0A7X3FGX4"/>
<dbReference type="GO" id="GO:0046872">
    <property type="term" value="F:metal ion binding"/>
    <property type="evidence" value="ECO:0007669"/>
    <property type="project" value="UniProtKB-UniRule"/>
</dbReference>
<keyword evidence="10" id="KW-0963">Cytoplasm</keyword>
<evidence type="ECO:0000256" key="6">
    <source>
        <dbReference type="ARBA" id="ARBA00022723"/>
    </source>
</evidence>
<protein>
    <recommendedName>
        <fullName evidence="3 10">Pyruvate formate-lyase-activating enzyme</fullName>
        <ecNumber evidence="10">1.97.1.4</ecNumber>
    </recommendedName>
</protein>
<evidence type="ECO:0000256" key="4">
    <source>
        <dbReference type="ARBA" id="ARBA00022485"/>
    </source>
</evidence>
<evidence type="ECO:0000256" key="9">
    <source>
        <dbReference type="ARBA" id="ARBA00023014"/>
    </source>
</evidence>
<dbReference type="InterPro" id="IPR012838">
    <property type="entry name" value="PFL1_activating"/>
</dbReference>
<dbReference type="EMBL" id="RHLK01000003">
    <property type="protein sequence ID" value="MVO99440.1"/>
    <property type="molecule type" value="Genomic_DNA"/>
</dbReference>
<dbReference type="InterPro" id="IPR001989">
    <property type="entry name" value="Radical_activat_CS"/>
</dbReference>
<comment type="function">
    <text evidence="1 10">Activation of pyruvate formate-lyase under anaerobic conditions by generation of an organic free radical, using S-adenosylmethionine and reduced flavodoxin as cosubstrates to produce 5'-deoxy-adenosine.</text>
</comment>
<evidence type="ECO:0000259" key="11">
    <source>
        <dbReference type="PROSITE" id="PS51918"/>
    </source>
</evidence>
<comment type="catalytic activity">
    <reaction evidence="10">
        <text>glycyl-[formate C-acetyltransferase] + reduced [flavodoxin] + S-adenosyl-L-methionine = glycin-2-yl radical-[formate C-acetyltransferase] + semiquinone [flavodoxin] + 5'-deoxyadenosine + L-methionine + H(+)</text>
        <dbReference type="Rhea" id="RHEA:19225"/>
        <dbReference type="Rhea" id="RHEA-COMP:10622"/>
        <dbReference type="Rhea" id="RHEA-COMP:12190"/>
        <dbReference type="Rhea" id="RHEA-COMP:12191"/>
        <dbReference type="Rhea" id="RHEA-COMP:14480"/>
        <dbReference type="ChEBI" id="CHEBI:15378"/>
        <dbReference type="ChEBI" id="CHEBI:17319"/>
        <dbReference type="ChEBI" id="CHEBI:29947"/>
        <dbReference type="ChEBI" id="CHEBI:32722"/>
        <dbReference type="ChEBI" id="CHEBI:57618"/>
        <dbReference type="ChEBI" id="CHEBI:57844"/>
        <dbReference type="ChEBI" id="CHEBI:59789"/>
        <dbReference type="ChEBI" id="CHEBI:140311"/>
        <dbReference type="EC" id="1.97.1.4"/>
    </reaction>
</comment>
<proteinExistence type="inferred from homology"/>
<dbReference type="PROSITE" id="PS51918">
    <property type="entry name" value="RADICAL_SAM"/>
    <property type="match status" value="1"/>
</dbReference>
<dbReference type="InterPro" id="IPR012839">
    <property type="entry name" value="Organic_radical_activase"/>
</dbReference>
<reference evidence="12 13" key="1">
    <citation type="journal article" date="2019" name="Microorganisms">
        <title>Paenibacillus lutrae sp. nov., A Chitinolytic Species Isolated from A River Otter in Castril Natural Park, Granada, Spain.</title>
        <authorList>
            <person name="Rodriguez M."/>
            <person name="Reina J.C."/>
            <person name="Bejar V."/>
            <person name="Llamas I."/>
        </authorList>
    </citation>
    <scope>NUCLEOTIDE SEQUENCE [LARGE SCALE GENOMIC DNA]</scope>
    <source>
        <strain evidence="12 13">N10</strain>
    </source>
</reference>
<keyword evidence="12" id="KW-0456">Lyase</keyword>
<dbReference type="NCBIfam" id="TIGR02493">
    <property type="entry name" value="PFLA"/>
    <property type="match status" value="1"/>
</dbReference>
<comment type="similarity">
    <text evidence="2 10">Belongs to the organic radical-activating enzymes family.</text>
</comment>
<dbReference type="RefSeq" id="WP_157334407.1">
    <property type="nucleotide sequence ID" value="NZ_RHLK01000003.1"/>
</dbReference>
<dbReference type="PANTHER" id="PTHR30352:SF5">
    <property type="entry name" value="PYRUVATE FORMATE-LYASE 1-ACTIVATING ENZYME"/>
    <property type="match status" value="1"/>
</dbReference>
<dbReference type="SFLD" id="SFLDS00029">
    <property type="entry name" value="Radical_SAM"/>
    <property type="match status" value="1"/>
</dbReference>
<keyword evidence="12" id="KW-0670">Pyruvate</keyword>
<feature type="domain" description="Radical SAM core" evidence="11">
    <location>
        <begin position="14"/>
        <end position="238"/>
    </location>
</feature>
<dbReference type="InterPro" id="IPR034457">
    <property type="entry name" value="Organic_radical-activating"/>
</dbReference>
<dbReference type="PANTHER" id="PTHR30352">
    <property type="entry name" value="PYRUVATE FORMATE-LYASE-ACTIVATING ENZYME"/>
    <property type="match status" value="1"/>
</dbReference>
<dbReference type="InterPro" id="IPR013785">
    <property type="entry name" value="Aldolase_TIM"/>
</dbReference>
<dbReference type="PROSITE" id="PS01087">
    <property type="entry name" value="RADICAL_ACTIVATING"/>
    <property type="match status" value="1"/>
</dbReference>
<keyword evidence="9 10" id="KW-0411">Iron-sulfur</keyword>
<keyword evidence="7 10" id="KW-0560">Oxidoreductase</keyword>
<evidence type="ECO:0000256" key="3">
    <source>
        <dbReference type="ARBA" id="ARBA00021356"/>
    </source>
</evidence>
<name>A0A7X3FGX4_9BACL</name>
<accession>A0A7X3FGX4</accession>
<dbReference type="OrthoDB" id="9782387at2"/>
<dbReference type="PIRSF" id="PIRSF000371">
    <property type="entry name" value="PFL_act_enz"/>
    <property type="match status" value="1"/>
</dbReference>
<evidence type="ECO:0000256" key="10">
    <source>
        <dbReference type="RuleBase" id="RU362053"/>
    </source>
</evidence>
<evidence type="ECO:0000256" key="5">
    <source>
        <dbReference type="ARBA" id="ARBA00022691"/>
    </source>
</evidence>
<dbReference type="SFLD" id="SFLDG01066">
    <property type="entry name" value="organic_radical-activating_enz"/>
    <property type="match status" value="1"/>
</dbReference>
<dbReference type="InterPro" id="IPR058240">
    <property type="entry name" value="rSAM_sf"/>
</dbReference>
<evidence type="ECO:0000256" key="7">
    <source>
        <dbReference type="ARBA" id="ARBA00023002"/>
    </source>
</evidence>
<keyword evidence="4 10" id="KW-0004">4Fe-4S</keyword>
<dbReference type="EC" id="1.97.1.4" evidence="10"/>
<keyword evidence="13" id="KW-1185">Reference proteome</keyword>
<evidence type="ECO:0000313" key="13">
    <source>
        <dbReference type="Proteomes" id="UP000490800"/>
    </source>
</evidence>
<evidence type="ECO:0000313" key="12">
    <source>
        <dbReference type="EMBL" id="MVO99440.1"/>
    </source>
</evidence>
<organism evidence="12 13">
    <name type="scientific">Paenibacillus lutrae</name>
    <dbReference type="NCBI Taxonomy" id="2078573"/>
    <lineage>
        <taxon>Bacteria</taxon>
        <taxon>Bacillati</taxon>
        <taxon>Bacillota</taxon>
        <taxon>Bacilli</taxon>
        <taxon>Bacillales</taxon>
        <taxon>Paenibacillaceae</taxon>
        <taxon>Paenibacillus</taxon>
    </lineage>
</organism>
<dbReference type="Pfam" id="PF04055">
    <property type="entry name" value="Radical_SAM"/>
    <property type="match status" value="1"/>
</dbReference>
<keyword evidence="5 10" id="KW-0949">S-adenosyl-L-methionine</keyword>
<dbReference type="SUPFAM" id="SSF102114">
    <property type="entry name" value="Radical SAM enzymes"/>
    <property type="match status" value="1"/>
</dbReference>
<keyword evidence="8 10" id="KW-0408">Iron</keyword>
<dbReference type="GO" id="GO:0016829">
    <property type="term" value="F:lyase activity"/>
    <property type="evidence" value="ECO:0007669"/>
    <property type="project" value="UniProtKB-KW"/>
</dbReference>
<dbReference type="GO" id="GO:0005737">
    <property type="term" value="C:cytoplasm"/>
    <property type="evidence" value="ECO:0007669"/>
    <property type="project" value="UniProtKB-SubCell"/>
</dbReference>
<dbReference type="GO" id="GO:0043365">
    <property type="term" value="F:[formate-C-acetyltransferase]-activating enzyme activity"/>
    <property type="evidence" value="ECO:0007669"/>
    <property type="project" value="UniProtKB-UniRule"/>
</dbReference>
<evidence type="ECO:0000256" key="8">
    <source>
        <dbReference type="ARBA" id="ARBA00023004"/>
    </source>
</evidence>
<dbReference type="CDD" id="cd01335">
    <property type="entry name" value="Radical_SAM"/>
    <property type="match status" value="1"/>
</dbReference>
<comment type="subcellular location">
    <subcellularLocation>
        <location evidence="10">Cytoplasm</location>
    </subcellularLocation>
</comment>
<sequence length="252" mass="28837">MIGRIHSIETFGTVDGPGIRFVLFMQGCALQCGYCHNPDTWDTSTGRKVTVEEILDEMEPYISYYKKSGGGITVTGGEPSLQAVFVAELFRECKKRFGLNTALDSSGFCEVGHEHVREMFEETDLVLLDLKMMDRDRHTLLTSQPNDRILRTARWLSDHGRPMWVRRVIVPGLTDTEDELVRLGSFIGSLDHVEKFELLPYHSMALYKWDLLQREYPLKDARTPTDEEMQAAQQIVDRARREAASRNAVHKN</sequence>
<gene>
    <name evidence="12" type="primary">pflA</name>
    <name evidence="12" type="ORF">EDM21_07855</name>
</gene>
<dbReference type="Gene3D" id="3.20.20.70">
    <property type="entry name" value="Aldolase class I"/>
    <property type="match status" value="1"/>
</dbReference>
<evidence type="ECO:0000256" key="1">
    <source>
        <dbReference type="ARBA" id="ARBA00003141"/>
    </source>
</evidence>
<dbReference type="GO" id="GO:0051539">
    <property type="term" value="F:4 iron, 4 sulfur cluster binding"/>
    <property type="evidence" value="ECO:0007669"/>
    <property type="project" value="UniProtKB-UniRule"/>
</dbReference>
<dbReference type="Proteomes" id="UP000490800">
    <property type="component" value="Unassembled WGS sequence"/>
</dbReference>
<comment type="cofactor">
    <cofactor evidence="10">
        <name>[4Fe-4S] cluster</name>
        <dbReference type="ChEBI" id="CHEBI:49883"/>
    </cofactor>
    <text evidence="10">Binds 1 [4Fe-4S] cluster. The cluster is coordinated with 3 cysteines and an exchangeable S-adenosyl-L-methionine.</text>
</comment>
<comment type="caution">
    <text evidence="12">The sequence shown here is derived from an EMBL/GenBank/DDBJ whole genome shotgun (WGS) entry which is preliminary data.</text>
</comment>
<evidence type="ECO:0000256" key="2">
    <source>
        <dbReference type="ARBA" id="ARBA00009777"/>
    </source>
</evidence>
<dbReference type="InterPro" id="IPR007197">
    <property type="entry name" value="rSAM"/>
</dbReference>